<organism evidence="8 9">
    <name type="scientific">Agrilutibacter solisilvae</name>
    <dbReference type="NCBI Taxonomy" id="2763317"/>
    <lineage>
        <taxon>Bacteria</taxon>
        <taxon>Pseudomonadati</taxon>
        <taxon>Pseudomonadota</taxon>
        <taxon>Gammaproteobacteria</taxon>
        <taxon>Lysobacterales</taxon>
        <taxon>Lysobacteraceae</taxon>
        <taxon>Agrilutibacter</taxon>
    </lineage>
</organism>
<evidence type="ECO:0000256" key="6">
    <source>
        <dbReference type="RuleBase" id="RU004046"/>
    </source>
</evidence>
<dbReference type="KEGG" id="lsf:I8J32_005545"/>
<dbReference type="AlphaFoldDB" id="A0A974Y104"/>
<gene>
    <name evidence="5 8" type="primary">glk</name>
    <name evidence="8" type="ORF">I8J32_005545</name>
</gene>
<keyword evidence="3 5" id="KW-0418">Kinase</keyword>
<feature type="compositionally biased region" description="Low complexity" evidence="7">
    <location>
        <begin position="329"/>
        <end position="340"/>
    </location>
</feature>
<dbReference type="SUPFAM" id="SSF53067">
    <property type="entry name" value="Actin-like ATPase domain"/>
    <property type="match status" value="1"/>
</dbReference>
<dbReference type="PANTHER" id="PTHR47690:SF1">
    <property type="entry name" value="GLUCOKINASE"/>
    <property type="match status" value="1"/>
</dbReference>
<dbReference type="GO" id="GO:0005536">
    <property type="term" value="F:D-glucose binding"/>
    <property type="evidence" value="ECO:0007669"/>
    <property type="project" value="InterPro"/>
</dbReference>
<evidence type="ECO:0000256" key="4">
    <source>
        <dbReference type="ARBA" id="ARBA00022840"/>
    </source>
</evidence>
<keyword evidence="4 5" id="KW-0067">ATP-binding</keyword>
<evidence type="ECO:0000313" key="9">
    <source>
        <dbReference type="Proteomes" id="UP000639274"/>
    </source>
</evidence>
<dbReference type="InterPro" id="IPR050201">
    <property type="entry name" value="Bacterial_glucokinase"/>
</dbReference>
<evidence type="ECO:0000313" key="8">
    <source>
        <dbReference type="EMBL" id="QSX79334.1"/>
    </source>
</evidence>
<evidence type="ECO:0000256" key="5">
    <source>
        <dbReference type="HAMAP-Rule" id="MF_00524"/>
    </source>
</evidence>
<dbReference type="CDD" id="cd24008">
    <property type="entry name" value="ASKHA_NBD_GLK"/>
    <property type="match status" value="1"/>
</dbReference>
<evidence type="ECO:0000256" key="1">
    <source>
        <dbReference type="ARBA" id="ARBA00022679"/>
    </source>
</evidence>
<comment type="similarity">
    <text evidence="5 6">Belongs to the bacterial glucokinase family.</text>
</comment>
<dbReference type="InterPro" id="IPR003836">
    <property type="entry name" value="Glucokinase"/>
</dbReference>
<evidence type="ECO:0000256" key="3">
    <source>
        <dbReference type="ARBA" id="ARBA00022777"/>
    </source>
</evidence>
<evidence type="ECO:0000256" key="2">
    <source>
        <dbReference type="ARBA" id="ARBA00022741"/>
    </source>
</evidence>
<comment type="subcellular location">
    <subcellularLocation>
        <location evidence="5">Cytoplasm</location>
    </subcellularLocation>
</comment>
<feature type="compositionally biased region" description="Polar residues" evidence="7">
    <location>
        <begin position="341"/>
        <end position="350"/>
    </location>
</feature>
<feature type="region of interest" description="Disordered" evidence="7">
    <location>
        <begin position="329"/>
        <end position="350"/>
    </location>
</feature>
<keyword evidence="5" id="KW-0324">Glycolysis</keyword>
<keyword evidence="1 5" id="KW-0808">Transferase</keyword>
<dbReference type="EMBL" id="CP071518">
    <property type="protein sequence ID" value="QSX79334.1"/>
    <property type="molecule type" value="Genomic_DNA"/>
</dbReference>
<dbReference type="NCBIfam" id="TIGR00749">
    <property type="entry name" value="glk"/>
    <property type="match status" value="1"/>
</dbReference>
<reference evidence="8 9" key="1">
    <citation type="submission" date="2021-03" db="EMBL/GenBank/DDBJ databases">
        <title>Lysobacter sp. nov. isolated from soil of gangwondo yeongwol, south Korea.</title>
        <authorList>
            <person name="Kim K.R."/>
            <person name="Kim K.H."/>
            <person name="Jeon C.O."/>
        </authorList>
    </citation>
    <scope>NUCLEOTIDE SEQUENCE [LARGE SCALE GENOMIC DNA]</scope>
    <source>
        <strain evidence="8 9">R19</strain>
    </source>
</reference>
<evidence type="ECO:0000256" key="7">
    <source>
        <dbReference type="SAM" id="MobiDB-lite"/>
    </source>
</evidence>
<dbReference type="Proteomes" id="UP000639274">
    <property type="component" value="Chromosome"/>
</dbReference>
<comment type="catalytic activity">
    <reaction evidence="5">
        <text>D-glucose + ATP = D-glucose 6-phosphate + ADP + H(+)</text>
        <dbReference type="Rhea" id="RHEA:17825"/>
        <dbReference type="ChEBI" id="CHEBI:4167"/>
        <dbReference type="ChEBI" id="CHEBI:15378"/>
        <dbReference type="ChEBI" id="CHEBI:30616"/>
        <dbReference type="ChEBI" id="CHEBI:61548"/>
        <dbReference type="ChEBI" id="CHEBI:456216"/>
        <dbReference type="EC" id="2.7.1.2"/>
    </reaction>
</comment>
<protein>
    <recommendedName>
        <fullName evidence="5">Glucokinase</fullName>
        <ecNumber evidence="5">2.7.1.2</ecNumber>
    </recommendedName>
    <alternativeName>
        <fullName evidence="5">Glucose kinase</fullName>
    </alternativeName>
</protein>
<feature type="binding site" evidence="5">
    <location>
        <begin position="13"/>
        <end position="18"/>
    </location>
    <ligand>
        <name>ATP</name>
        <dbReference type="ChEBI" id="CHEBI:30616"/>
    </ligand>
</feature>
<dbReference type="PANTHER" id="PTHR47690">
    <property type="entry name" value="GLUCOKINASE"/>
    <property type="match status" value="1"/>
</dbReference>
<dbReference type="EC" id="2.7.1.2" evidence="5"/>
<accession>A0A974Y104</accession>
<proteinExistence type="inferred from homology"/>
<keyword evidence="5" id="KW-0963">Cytoplasm</keyword>
<sequence>MSGAPAGALALVADIGGTNARFALTDPGAASAELRECRALRNADFASLQHAAEHYLDSVGVQPARAAIAVACPVNTDEIRLTNRAWSFSRRELQHALRLDELCMLNDFGAVAWAVPALQATDRAHLFGPVAATLQGPVTVMGPGTGLGVAMLVGDAAEGWRVVETEGGHVTYAPIGEEEEAIARWMAAHFGRASNERVLCGNGLAHIDAVLRGAVNMDTGKPTSLREPAQIVDAALAGHDVAARRTLARFCAVLGSVAGDAALIHGARTVAIAGGIVPRFIPFLRSSAFRERFLLKGRFAAYLESVSIFAVTHPQPGLLGAAMALRTPAPGAGAAAPRTPSQDTPLQSTP</sequence>
<dbReference type="Gene3D" id="3.30.420.40">
    <property type="match status" value="1"/>
</dbReference>
<keyword evidence="2 5" id="KW-0547">Nucleotide-binding</keyword>
<dbReference type="GO" id="GO:0006096">
    <property type="term" value="P:glycolytic process"/>
    <property type="evidence" value="ECO:0007669"/>
    <property type="project" value="UniProtKB-UniRule"/>
</dbReference>
<name>A0A974Y104_9GAMM</name>
<dbReference type="RefSeq" id="WP_200614559.1">
    <property type="nucleotide sequence ID" value="NZ_CP071518.1"/>
</dbReference>
<dbReference type="Gene3D" id="3.40.367.20">
    <property type="match status" value="1"/>
</dbReference>
<dbReference type="GO" id="GO:0005829">
    <property type="term" value="C:cytosol"/>
    <property type="evidence" value="ECO:0007669"/>
    <property type="project" value="TreeGrafter"/>
</dbReference>
<dbReference type="HAMAP" id="MF_00524">
    <property type="entry name" value="Glucokinase"/>
    <property type="match status" value="1"/>
</dbReference>
<dbReference type="GO" id="GO:0005524">
    <property type="term" value="F:ATP binding"/>
    <property type="evidence" value="ECO:0007669"/>
    <property type="project" value="UniProtKB-UniRule"/>
</dbReference>
<keyword evidence="9" id="KW-1185">Reference proteome</keyword>
<dbReference type="GO" id="GO:0004340">
    <property type="term" value="F:glucokinase activity"/>
    <property type="evidence" value="ECO:0007669"/>
    <property type="project" value="UniProtKB-UniRule"/>
</dbReference>
<dbReference type="InterPro" id="IPR043129">
    <property type="entry name" value="ATPase_NBD"/>
</dbReference>
<dbReference type="Pfam" id="PF02685">
    <property type="entry name" value="Glucokinase"/>
    <property type="match status" value="1"/>
</dbReference>